<protein>
    <submittedName>
        <fullName evidence="1">11472_t:CDS:1</fullName>
    </submittedName>
</protein>
<organism evidence="1 2">
    <name type="scientific">Cetraspora pellucida</name>
    <dbReference type="NCBI Taxonomy" id="1433469"/>
    <lineage>
        <taxon>Eukaryota</taxon>
        <taxon>Fungi</taxon>
        <taxon>Fungi incertae sedis</taxon>
        <taxon>Mucoromycota</taxon>
        <taxon>Glomeromycotina</taxon>
        <taxon>Glomeromycetes</taxon>
        <taxon>Diversisporales</taxon>
        <taxon>Gigasporaceae</taxon>
        <taxon>Cetraspora</taxon>
    </lineage>
</organism>
<feature type="non-terminal residue" evidence="1">
    <location>
        <position position="1"/>
    </location>
</feature>
<reference evidence="1" key="1">
    <citation type="submission" date="2021-06" db="EMBL/GenBank/DDBJ databases">
        <authorList>
            <person name="Kallberg Y."/>
            <person name="Tangrot J."/>
            <person name="Rosling A."/>
        </authorList>
    </citation>
    <scope>NUCLEOTIDE SEQUENCE</scope>
    <source>
        <strain evidence="1">28 12/20/2015</strain>
    </source>
</reference>
<comment type="caution">
    <text evidence="1">The sequence shown here is derived from an EMBL/GenBank/DDBJ whole genome shotgun (WGS) entry which is preliminary data.</text>
</comment>
<accession>A0ACA9NRH7</accession>
<feature type="non-terminal residue" evidence="1">
    <location>
        <position position="85"/>
    </location>
</feature>
<dbReference type="Proteomes" id="UP000789366">
    <property type="component" value="Unassembled WGS sequence"/>
</dbReference>
<proteinExistence type="predicted"/>
<gene>
    <name evidence="1" type="ORF">SPELUC_LOCUS9681</name>
</gene>
<sequence>NNNERFSKTTVTENSDSKYSSSEYNDSEFLIYELENSNEKIFDNKKTKLNKEEAKQLIYKNNTQQYKNKKLQEVAQKSISLNQKK</sequence>
<name>A0ACA9NRH7_9GLOM</name>
<evidence type="ECO:0000313" key="1">
    <source>
        <dbReference type="EMBL" id="CAG8671363.1"/>
    </source>
</evidence>
<keyword evidence="2" id="KW-1185">Reference proteome</keyword>
<dbReference type="EMBL" id="CAJVPW010016604">
    <property type="protein sequence ID" value="CAG8671363.1"/>
    <property type="molecule type" value="Genomic_DNA"/>
</dbReference>
<evidence type="ECO:0000313" key="2">
    <source>
        <dbReference type="Proteomes" id="UP000789366"/>
    </source>
</evidence>